<dbReference type="eggNOG" id="COG0703">
    <property type="taxonomic scope" value="Bacteria"/>
</dbReference>
<name>A0A0A2LGS5_9FLAO</name>
<evidence type="ECO:0000256" key="1">
    <source>
        <dbReference type="ARBA" id="ARBA00022605"/>
    </source>
</evidence>
<feature type="binding site" evidence="7">
    <location>
        <begin position="11"/>
        <end position="16"/>
    </location>
    <ligand>
        <name>ATP</name>
        <dbReference type="ChEBI" id="CHEBI:30616"/>
    </ligand>
</feature>
<sequence>MKKILLSGYMASGKSTIAQLLSKASGIPYRDLDDIIAENAQKSVSDIFSEDGEIKFRKLEHEALKAVLSDDKGLILALGGGTPCYANNHEFLKRDDVMSIYLKTSIPELLKRLRADGSGRPLFDKQPPEEQEEFVAKHLFDRSYFYHQSKHVILTDGKTTENIVNEIMSLF</sequence>
<evidence type="ECO:0000256" key="6">
    <source>
        <dbReference type="ARBA" id="ARBA00023141"/>
    </source>
</evidence>
<dbReference type="InterPro" id="IPR031322">
    <property type="entry name" value="Shikimate/glucono_kinase"/>
</dbReference>
<dbReference type="GO" id="GO:0009073">
    <property type="term" value="P:aromatic amino acid family biosynthetic process"/>
    <property type="evidence" value="ECO:0007669"/>
    <property type="project" value="UniProtKB-KW"/>
</dbReference>
<dbReference type="InterPro" id="IPR027417">
    <property type="entry name" value="P-loop_NTPase"/>
</dbReference>
<keyword evidence="3 7" id="KW-0547">Nucleotide-binding</keyword>
<dbReference type="CDD" id="cd00464">
    <property type="entry name" value="SK"/>
    <property type="match status" value="1"/>
</dbReference>
<dbReference type="Gene3D" id="3.40.50.300">
    <property type="entry name" value="P-loop containing nucleotide triphosphate hydrolases"/>
    <property type="match status" value="1"/>
</dbReference>
<evidence type="ECO:0000256" key="2">
    <source>
        <dbReference type="ARBA" id="ARBA00022679"/>
    </source>
</evidence>
<evidence type="ECO:0000256" key="7">
    <source>
        <dbReference type="HAMAP-Rule" id="MF_00109"/>
    </source>
</evidence>
<dbReference type="GO" id="GO:0005524">
    <property type="term" value="F:ATP binding"/>
    <property type="evidence" value="ECO:0007669"/>
    <property type="project" value="UniProtKB-UniRule"/>
</dbReference>
<evidence type="ECO:0000256" key="3">
    <source>
        <dbReference type="ARBA" id="ARBA00022741"/>
    </source>
</evidence>
<dbReference type="GO" id="GO:0000287">
    <property type="term" value="F:magnesium ion binding"/>
    <property type="evidence" value="ECO:0007669"/>
    <property type="project" value="UniProtKB-UniRule"/>
</dbReference>
<dbReference type="GO" id="GO:0008652">
    <property type="term" value="P:amino acid biosynthetic process"/>
    <property type="evidence" value="ECO:0007669"/>
    <property type="project" value="UniProtKB-KW"/>
</dbReference>
<dbReference type="Pfam" id="PF01202">
    <property type="entry name" value="SKI"/>
    <property type="match status" value="1"/>
</dbReference>
<feature type="binding site" evidence="7">
    <location>
        <position position="80"/>
    </location>
    <ligand>
        <name>substrate</name>
    </ligand>
</feature>
<feature type="binding site" evidence="7">
    <location>
        <position position="15"/>
    </location>
    <ligand>
        <name>Mg(2+)</name>
        <dbReference type="ChEBI" id="CHEBI:18420"/>
    </ligand>
</feature>
<evidence type="ECO:0000256" key="5">
    <source>
        <dbReference type="ARBA" id="ARBA00022840"/>
    </source>
</evidence>
<dbReference type="GO" id="GO:0004765">
    <property type="term" value="F:shikimate kinase activity"/>
    <property type="evidence" value="ECO:0007669"/>
    <property type="project" value="UniProtKB-UniRule"/>
</dbReference>
<dbReference type="PANTHER" id="PTHR21087">
    <property type="entry name" value="SHIKIMATE KINASE"/>
    <property type="match status" value="1"/>
</dbReference>
<dbReference type="STRING" id="1406840.Q763_15465"/>
<comment type="caution">
    <text evidence="8">The sequence shown here is derived from an EMBL/GenBank/DDBJ whole genome shotgun (WGS) entry which is preliminary data.</text>
</comment>
<evidence type="ECO:0000313" key="9">
    <source>
        <dbReference type="Proteomes" id="UP000030129"/>
    </source>
</evidence>
<dbReference type="GO" id="GO:0005829">
    <property type="term" value="C:cytosol"/>
    <property type="evidence" value="ECO:0007669"/>
    <property type="project" value="TreeGrafter"/>
</dbReference>
<organism evidence="8 9">
    <name type="scientific">Flavobacterium beibuense F44-8</name>
    <dbReference type="NCBI Taxonomy" id="1406840"/>
    <lineage>
        <taxon>Bacteria</taxon>
        <taxon>Pseudomonadati</taxon>
        <taxon>Bacteroidota</taxon>
        <taxon>Flavobacteriia</taxon>
        <taxon>Flavobacteriales</taxon>
        <taxon>Flavobacteriaceae</taxon>
        <taxon>Flavobacterium</taxon>
    </lineage>
</organism>
<comment type="cofactor">
    <cofactor evidence="7">
        <name>Mg(2+)</name>
        <dbReference type="ChEBI" id="CHEBI:18420"/>
    </cofactor>
    <text evidence="7">Binds 1 Mg(2+) ion per subunit.</text>
</comment>
<keyword evidence="1 7" id="KW-0028">Amino-acid biosynthesis</keyword>
<dbReference type="Proteomes" id="UP000030129">
    <property type="component" value="Unassembled WGS sequence"/>
</dbReference>
<dbReference type="EC" id="2.7.1.71" evidence="7"/>
<keyword evidence="7" id="KW-0479">Metal-binding</keyword>
<feature type="binding site" evidence="7">
    <location>
        <position position="33"/>
    </location>
    <ligand>
        <name>substrate</name>
    </ligand>
</feature>
<dbReference type="GO" id="GO:0009423">
    <property type="term" value="P:chorismate biosynthetic process"/>
    <property type="evidence" value="ECO:0007669"/>
    <property type="project" value="UniProtKB-UniRule"/>
</dbReference>
<dbReference type="PANTHER" id="PTHR21087:SF16">
    <property type="entry name" value="SHIKIMATE KINASE 1, CHLOROPLASTIC"/>
    <property type="match status" value="1"/>
</dbReference>
<proteinExistence type="inferred from homology"/>
<gene>
    <name evidence="7" type="primary">aroK</name>
    <name evidence="8" type="ORF">Q763_15465</name>
</gene>
<keyword evidence="4 7" id="KW-0418">Kinase</keyword>
<comment type="similarity">
    <text evidence="7">Belongs to the shikimate kinase family.</text>
</comment>
<comment type="function">
    <text evidence="7">Catalyzes the specific phosphorylation of the 3-hydroxyl group of shikimic acid using ATP as a cosubstrate.</text>
</comment>
<dbReference type="AlphaFoldDB" id="A0A0A2LGS5"/>
<dbReference type="HAMAP" id="MF_00109">
    <property type="entry name" value="Shikimate_kinase"/>
    <property type="match status" value="1"/>
</dbReference>
<dbReference type="PRINTS" id="PR01100">
    <property type="entry name" value="SHIKIMTKNASE"/>
</dbReference>
<reference evidence="8 9" key="1">
    <citation type="submission" date="2013-09" db="EMBL/GenBank/DDBJ databases">
        <authorList>
            <person name="Zeng Z."/>
            <person name="Chen C."/>
        </authorList>
    </citation>
    <scope>NUCLEOTIDE SEQUENCE [LARGE SCALE GENOMIC DNA]</scope>
    <source>
        <strain evidence="8 9">F44-8</strain>
    </source>
</reference>
<keyword evidence="2 7" id="KW-0808">Transferase</keyword>
<keyword evidence="7" id="KW-0460">Magnesium</keyword>
<dbReference type="UniPathway" id="UPA00053">
    <property type="reaction ID" value="UER00088"/>
</dbReference>
<dbReference type="SUPFAM" id="SSF52540">
    <property type="entry name" value="P-loop containing nucleoside triphosphate hydrolases"/>
    <property type="match status" value="1"/>
</dbReference>
<keyword evidence="6 7" id="KW-0057">Aromatic amino acid biosynthesis</keyword>
<dbReference type="RefSeq" id="WP_035135833.1">
    <property type="nucleotide sequence ID" value="NZ_JRLV01000021.1"/>
</dbReference>
<comment type="pathway">
    <text evidence="7">Metabolic intermediate biosynthesis; chorismate biosynthesis; chorismate from D-erythrose 4-phosphate and phosphoenolpyruvate: step 5/7.</text>
</comment>
<dbReference type="InterPro" id="IPR000623">
    <property type="entry name" value="Shikimate_kinase/TSH1"/>
</dbReference>
<protein>
    <recommendedName>
        <fullName evidence="7">Shikimate kinase</fullName>
        <shortName evidence="7">SK</shortName>
        <ecNumber evidence="7">2.7.1.71</ecNumber>
    </recommendedName>
</protein>
<evidence type="ECO:0000313" key="8">
    <source>
        <dbReference type="EMBL" id="KGO79099.1"/>
    </source>
</evidence>
<keyword evidence="9" id="KW-1185">Reference proteome</keyword>
<evidence type="ECO:0000256" key="4">
    <source>
        <dbReference type="ARBA" id="ARBA00022777"/>
    </source>
</evidence>
<dbReference type="EMBL" id="JRLV01000021">
    <property type="protein sequence ID" value="KGO79099.1"/>
    <property type="molecule type" value="Genomic_DNA"/>
</dbReference>
<comment type="subcellular location">
    <subcellularLocation>
        <location evidence="7">Cytoplasm</location>
    </subcellularLocation>
</comment>
<feature type="binding site" evidence="7">
    <location>
        <position position="142"/>
    </location>
    <ligand>
        <name>substrate</name>
    </ligand>
</feature>
<keyword evidence="5 7" id="KW-0067">ATP-binding</keyword>
<feature type="binding site" evidence="7">
    <location>
        <position position="57"/>
    </location>
    <ligand>
        <name>substrate</name>
    </ligand>
</feature>
<comment type="subunit">
    <text evidence="7">Monomer.</text>
</comment>
<keyword evidence="7" id="KW-0963">Cytoplasm</keyword>
<accession>A0A0A2LGS5</accession>
<feature type="binding site" evidence="7">
    <location>
        <position position="120"/>
    </location>
    <ligand>
        <name>ATP</name>
        <dbReference type="ChEBI" id="CHEBI:30616"/>
    </ligand>
</feature>
<comment type="caution">
    <text evidence="7">Lacks conserved residue(s) required for the propagation of feature annotation.</text>
</comment>
<comment type="catalytic activity">
    <reaction evidence="7">
        <text>shikimate + ATP = 3-phosphoshikimate + ADP + H(+)</text>
        <dbReference type="Rhea" id="RHEA:13121"/>
        <dbReference type="ChEBI" id="CHEBI:15378"/>
        <dbReference type="ChEBI" id="CHEBI:30616"/>
        <dbReference type="ChEBI" id="CHEBI:36208"/>
        <dbReference type="ChEBI" id="CHEBI:145989"/>
        <dbReference type="ChEBI" id="CHEBI:456216"/>
        <dbReference type="EC" id="2.7.1.71"/>
    </reaction>
</comment>